<evidence type="ECO:0000313" key="6">
    <source>
        <dbReference type="Proteomes" id="UP000228380"/>
    </source>
</evidence>
<keyword evidence="6" id="KW-1185">Reference proteome</keyword>
<evidence type="ECO:0000256" key="3">
    <source>
        <dbReference type="RuleBase" id="RU361155"/>
    </source>
</evidence>
<evidence type="ECO:0000256" key="1">
    <source>
        <dbReference type="ARBA" id="ARBA00005771"/>
    </source>
</evidence>
<sequence length="390" mass="44056">MAMLPSLPSSPLPHKAQEDEEEEDQTPRPPQDCSDFISTLPKGGWGPIRTRKYQGFWVREDVLPSIMAIQKNFKARPDDLFVMSYPKSGIIWLKALTFAIMTRTQYPLARHPLLSFNPHDCVLYVEECFHRSLISKMEALPSPRILAIHMPYSLLPDSMTSSSCRFVYICRDPKDTLVSMWHFREKTRPKTMEPTPFAEAFEAFCEGTSPVGPMWDHALEYWRASLRSPEKVLFLKYEEMMDEPVGNVRRLAEFMGCPFTEEEEKGGVVEEIVKLCSFENLKNLEVNKVGTQGGPGFVITNDSCWGEKWTTPQIQLKTKRVLSPLYDDAVAISLIIARKGGAGDWKNHMSPEMARRLDAITQQKLFESGLTLGSVGVEASSGDDASAHGQ</sequence>
<name>A0A8B8ZKT7_PHODC</name>
<comment type="similarity">
    <text evidence="1 3">Belongs to the sulfotransferase 1 family.</text>
</comment>
<dbReference type="Gene3D" id="3.40.50.300">
    <property type="entry name" value="P-loop containing nucleotide triphosphate hydrolases"/>
    <property type="match status" value="1"/>
</dbReference>
<evidence type="ECO:0000259" key="5">
    <source>
        <dbReference type="Pfam" id="PF00685"/>
    </source>
</evidence>
<dbReference type="OrthoDB" id="205623at2759"/>
<evidence type="ECO:0000256" key="2">
    <source>
        <dbReference type="ARBA" id="ARBA00022679"/>
    </source>
</evidence>
<protein>
    <recommendedName>
        <fullName evidence="3">Sulfotransferase</fullName>
        <ecNumber evidence="3">2.8.2.-</ecNumber>
    </recommendedName>
</protein>
<dbReference type="EC" id="2.8.2.-" evidence="3"/>
<keyword evidence="2 3" id="KW-0808">Transferase</keyword>
<dbReference type="GeneID" id="113462167"/>
<dbReference type="RefSeq" id="XP_038974815.1">
    <property type="nucleotide sequence ID" value="XM_039118887.1"/>
</dbReference>
<evidence type="ECO:0000256" key="4">
    <source>
        <dbReference type="SAM" id="MobiDB-lite"/>
    </source>
</evidence>
<feature type="domain" description="Sulfotransferase" evidence="5">
    <location>
        <begin position="77"/>
        <end position="291"/>
    </location>
</feature>
<evidence type="ECO:0000313" key="7">
    <source>
        <dbReference type="RefSeq" id="XP_038974815.1"/>
    </source>
</evidence>
<accession>A0A8B8ZKT7</accession>
<dbReference type="PANTHER" id="PTHR11783">
    <property type="entry name" value="SULFOTRANSFERASE SULT"/>
    <property type="match status" value="1"/>
</dbReference>
<reference evidence="7" key="1">
    <citation type="submission" date="2025-08" db="UniProtKB">
        <authorList>
            <consortium name="RefSeq"/>
        </authorList>
    </citation>
    <scope>IDENTIFICATION</scope>
    <source>
        <tissue evidence="7">Young leaves</tissue>
    </source>
</reference>
<dbReference type="Proteomes" id="UP000228380">
    <property type="component" value="Unplaced"/>
</dbReference>
<proteinExistence type="inferred from homology"/>
<dbReference type="SUPFAM" id="SSF52540">
    <property type="entry name" value="P-loop containing nucleoside triphosphate hydrolases"/>
    <property type="match status" value="1"/>
</dbReference>
<organism evidence="6 7">
    <name type="scientific">Phoenix dactylifera</name>
    <name type="common">Date palm</name>
    <dbReference type="NCBI Taxonomy" id="42345"/>
    <lineage>
        <taxon>Eukaryota</taxon>
        <taxon>Viridiplantae</taxon>
        <taxon>Streptophyta</taxon>
        <taxon>Embryophyta</taxon>
        <taxon>Tracheophyta</taxon>
        <taxon>Spermatophyta</taxon>
        <taxon>Magnoliopsida</taxon>
        <taxon>Liliopsida</taxon>
        <taxon>Arecaceae</taxon>
        <taxon>Coryphoideae</taxon>
        <taxon>Phoeniceae</taxon>
        <taxon>Phoenix</taxon>
    </lineage>
</organism>
<feature type="compositionally biased region" description="Low complexity" evidence="4">
    <location>
        <begin position="1"/>
        <end position="13"/>
    </location>
</feature>
<feature type="region of interest" description="Disordered" evidence="4">
    <location>
        <begin position="1"/>
        <end position="33"/>
    </location>
</feature>
<dbReference type="InterPro" id="IPR000863">
    <property type="entry name" value="Sulfotransferase_dom"/>
</dbReference>
<feature type="domain" description="Sulfotransferase" evidence="5">
    <location>
        <begin position="338"/>
        <end position="367"/>
    </location>
</feature>
<dbReference type="AlphaFoldDB" id="A0A8B8ZKT7"/>
<gene>
    <name evidence="7" type="primary">LOC113462167</name>
</gene>
<dbReference type="InterPro" id="IPR027417">
    <property type="entry name" value="P-loop_NTPase"/>
</dbReference>
<dbReference type="KEGG" id="pda:113462167"/>
<dbReference type="GO" id="GO:0008146">
    <property type="term" value="F:sulfotransferase activity"/>
    <property type="evidence" value="ECO:0007669"/>
    <property type="project" value="InterPro"/>
</dbReference>
<dbReference type="Pfam" id="PF00685">
    <property type="entry name" value="Sulfotransfer_1"/>
    <property type="match status" value="2"/>
</dbReference>